<organism evidence="10 11">
    <name type="scientific">Schizosaccharomyces octosporus (strain yFS286)</name>
    <name type="common">Fission yeast</name>
    <name type="synonym">Octosporomyces octosporus</name>
    <dbReference type="NCBI Taxonomy" id="483514"/>
    <lineage>
        <taxon>Eukaryota</taxon>
        <taxon>Fungi</taxon>
        <taxon>Dikarya</taxon>
        <taxon>Ascomycota</taxon>
        <taxon>Taphrinomycotina</taxon>
        <taxon>Schizosaccharomycetes</taxon>
        <taxon>Schizosaccharomycetales</taxon>
        <taxon>Schizosaccharomycetaceae</taxon>
        <taxon>Schizosaccharomyces</taxon>
    </lineage>
</organism>
<dbReference type="GO" id="GO:0031123">
    <property type="term" value="P:RNA 3'-end processing"/>
    <property type="evidence" value="ECO:0007669"/>
    <property type="project" value="TreeGrafter"/>
</dbReference>
<reference evidence="10 11" key="1">
    <citation type="journal article" date="2011" name="Science">
        <title>Comparative functional genomics of the fission yeasts.</title>
        <authorList>
            <person name="Rhind N."/>
            <person name="Chen Z."/>
            <person name="Yassour M."/>
            <person name="Thompson D.A."/>
            <person name="Haas B.J."/>
            <person name="Habib N."/>
            <person name="Wapinski I."/>
            <person name="Roy S."/>
            <person name="Lin M.F."/>
            <person name="Heiman D.I."/>
            <person name="Young S.K."/>
            <person name="Furuya K."/>
            <person name="Guo Y."/>
            <person name="Pidoux A."/>
            <person name="Chen H.M."/>
            <person name="Robbertse B."/>
            <person name="Goldberg J.M."/>
            <person name="Aoki K."/>
            <person name="Bayne E.H."/>
            <person name="Berlin A.M."/>
            <person name="Desjardins C.A."/>
            <person name="Dobbs E."/>
            <person name="Dukaj L."/>
            <person name="Fan L."/>
            <person name="FitzGerald M.G."/>
            <person name="French C."/>
            <person name="Gujja S."/>
            <person name="Hansen K."/>
            <person name="Keifenheim D."/>
            <person name="Levin J.Z."/>
            <person name="Mosher R.A."/>
            <person name="Mueller C.A."/>
            <person name="Pfiffner J."/>
            <person name="Priest M."/>
            <person name="Russ C."/>
            <person name="Smialowska A."/>
            <person name="Swoboda P."/>
            <person name="Sykes S.M."/>
            <person name="Vaughn M."/>
            <person name="Vengrova S."/>
            <person name="Yoder R."/>
            <person name="Zeng Q."/>
            <person name="Allshire R."/>
            <person name="Baulcombe D."/>
            <person name="Birren B.W."/>
            <person name="Brown W."/>
            <person name="Ekwall K."/>
            <person name="Kellis M."/>
            <person name="Leatherwood J."/>
            <person name="Levin H."/>
            <person name="Margalit H."/>
            <person name="Martienssen R."/>
            <person name="Nieduszynski C.A."/>
            <person name="Spatafora J.W."/>
            <person name="Friedman N."/>
            <person name="Dalgaard J.Z."/>
            <person name="Baumann P."/>
            <person name="Niki H."/>
            <person name="Regev A."/>
            <person name="Nusbaum C."/>
        </authorList>
    </citation>
    <scope>NUCLEOTIDE SEQUENCE [LARGE SCALE GENOMIC DNA]</scope>
    <source>
        <strain evidence="11">yFS286</strain>
    </source>
</reference>
<keyword evidence="11" id="KW-1185">Reference proteome</keyword>
<dbReference type="Proteomes" id="UP000016088">
    <property type="component" value="Unassembled WGS sequence"/>
</dbReference>
<dbReference type="eggNOG" id="KOG2277">
    <property type="taxonomic scope" value="Eukaryota"/>
</dbReference>
<evidence type="ECO:0000313" key="10">
    <source>
        <dbReference type="EMBL" id="EPX70529.1"/>
    </source>
</evidence>
<dbReference type="Pfam" id="PF22600">
    <property type="entry name" value="MTPAP-like_central"/>
    <property type="match status" value="1"/>
</dbReference>
<dbReference type="GO" id="GO:1990817">
    <property type="term" value="F:poly(A) RNA polymerase activity"/>
    <property type="evidence" value="ECO:0007669"/>
    <property type="project" value="UniProtKB-EC"/>
</dbReference>
<comment type="similarity">
    <text evidence="3">Belongs to the DNA polymerase type-B-like family.</text>
</comment>
<evidence type="ECO:0000256" key="7">
    <source>
        <dbReference type="ARBA" id="ARBA00022842"/>
    </source>
</evidence>
<dbReference type="CDD" id="cd05402">
    <property type="entry name" value="NT_PAP_TUTase"/>
    <property type="match status" value="1"/>
</dbReference>
<dbReference type="Pfam" id="PF03828">
    <property type="entry name" value="PAP_assoc"/>
    <property type="match status" value="1"/>
</dbReference>
<comment type="cofactor">
    <cofactor evidence="2">
        <name>Mg(2+)</name>
        <dbReference type="ChEBI" id="CHEBI:18420"/>
    </cofactor>
</comment>
<dbReference type="InterPro" id="IPR043519">
    <property type="entry name" value="NT_sf"/>
</dbReference>
<dbReference type="InterPro" id="IPR002058">
    <property type="entry name" value="PAP_assoc"/>
</dbReference>
<dbReference type="GO" id="GO:0010605">
    <property type="term" value="P:negative regulation of macromolecule metabolic process"/>
    <property type="evidence" value="ECO:0007669"/>
    <property type="project" value="UniProtKB-ARBA"/>
</dbReference>
<evidence type="ECO:0000256" key="4">
    <source>
        <dbReference type="ARBA" id="ARBA00012388"/>
    </source>
</evidence>
<protein>
    <recommendedName>
        <fullName evidence="4">polynucleotide adenylyltransferase</fullName>
        <ecNumber evidence="4">2.7.7.19</ecNumber>
    </recommendedName>
</protein>
<evidence type="ECO:0000256" key="5">
    <source>
        <dbReference type="ARBA" id="ARBA00022679"/>
    </source>
</evidence>
<evidence type="ECO:0000256" key="6">
    <source>
        <dbReference type="ARBA" id="ARBA00022723"/>
    </source>
</evidence>
<evidence type="ECO:0000256" key="3">
    <source>
        <dbReference type="ARBA" id="ARBA00008593"/>
    </source>
</evidence>
<name>S9R8V4_SCHOY</name>
<dbReference type="PANTHER" id="PTHR12271:SF135">
    <property type="entry name" value="CAFFEINE-INDUCED PROTEIN 16"/>
    <property type="match status" value="1"/>
</dbReference>
<keyword evidence="6" id="KW-0479">Metal-binding</keyword>
<dbReference type="SUPFAM" id="SSF81631">
    <property type="entry name" value="PAP/OAS1 substrate-binding domain"/>
    <property type="match status" value="1"/>
</dbReference>
<dbReference type="OrthoDB" id="2274644at2759"/>
<accession>S9R8V4</accession>
<feature type="domain" description="Poly(A) RNA polymerase mitochondrial-like central palm" evidence="9">
    <location>
        <begin position="827"/>
        <end position="939"/>
    </location>
</feature>
<keyword evidence="7" id="KW-0460">Magnesium</keyword>
<dbReference type="GeneID" id="25033639"/>
<dbReference type="RefSeq" id="XP_013020723.1">
    <property type="nucleotide sequence ID" value="XM_013165269.1"/>
</dbReference>
<proteinExistence type="inferred from homology"/>
<dbReference type="HOGENOM" id="CLU_278879_0_0_1"/>
<dbReference type="Gene3D" id="1.10.1410.10">
    <property type="match status" value="1"/>
</dbReference>
<keyword evidence="5" id="KW-0808">Transferase</keyword>
<evidence type="ECO:0000313" key="11">
    <source>
        <dbReference type="Proteomes" id="UP000016088"/>
    </source>
</evidence>
<dbReference type="Gene3D" id="3.30.460.10">
    <property type="entry name" value="Beta Polymerase, domain 2"/>
    <property type="match status" value="1"/>
</dbReference>
<evidence type="ECO:0000256" key="1">
    <source>
        <dbReference type="ARBA" id="ARBA00001936"/>
    </source>
</evidence>
<evidence type="ECO:0000256" key="2">
    <source>
        <dbReference type="ARBA" id="ARBA00001946"/>
    </source>
</evidence>
<dbReference type="GO" id="GO:0050265">
    <property type="term" value="F:RNA uridylyltransferase activity"/>
    <property type="evidence" value="ECO:0007669"/>
    <property type="project" value="TreeGrafter"/>
</dbReference>
<dbReference type="OMA" id="YEMERAY"/>
<dbReference type="GO" id="GO:0046872">
    <property type="term" value="F:metal ion binding"/>
    <property type="evidence" value="ECO:0007669"/>
    <property type="project" value="UniProtKB-KW"/>
</dbReference>
<dbReference type="AlphaFoldDB" id="S9R8V4"/>
<evidence type="ECO:0000259" key="9">
    <source>
        <dbReference type="Pfam" id="PF22600"/>
    </source>
</evidence>
<comment type="cofactor">
    <cofactor evidence="1">
        <name>Mn(2+)</name>
        <dbReference type="ChEBI" id="CHEBI:29035"/>
    </cofactor>
</comment>
<gene>
    <name evidence="10" type="ORF">SOCG_04677</name>
</gene>
<evidence type="ECO:0000259" key="8">
    <source>
        <dbReference type="Pfam" id="PF03828"/>
    </source>
</evidence>
<feature type="domain" description="PAP-associated" evidence="8">
    <location>
        <begin position="1036"/>
        <end position="1090"/>
    </location>
</feature>
<dbReference type="PANTHER" id="PTHR12271">
    <property type="entry name" value="POLY A POLYMERASE CID PAP -RELATED"/>
    <property type="match status" value="1"/>
</dbReference>
<dbReference type="GO" id="GO:0010468">
    <property type="term" value="P:regulation of gene expression"/>
    <property type="evidence" value="ECO:0007669"/>
    <property type="project" value="UniProtKB-ARBA"/>
</dbReference>
<sequence>MSEYMDHLLLAKLLLNPIRTVFHCLEDHGGTVSYSKIQCLFVPKKTIPLANYIALTSCGGLKAMLQSKQLRHIFQPSKKLLTLVANNGNQISSPNLYPKLISYVSEQKKKRKPKFWKEINRKLSDLCKSENVKHDDALSMKIEDAKSAACIPRSHEGYNEKKKVLDQEREVERDIEYFTSLLLYPIEAFLWHLKESKDGIRRRDLNKILVNQKTCPIKLENRDFLILSQLGGIDSITTSGHLNPLILFDAKSTTIKLKRSLQKDTLTILRRCLHECVRERRASLKPDAWKGICNYLKKISIKDSSFSILCDQTESAESEVSDSVERNPNRMLELDSTSNTFGNSGLLPLCSLANQSFFYFHNSISILLRDLLLEPFQALFIYCSFLQSSMSIEEIDRFFNIILESSLLRNSTGSAFHVMGGIAAISSATSLKHLFDKKENDFLKIKFPLTAVFHGNLRNDLLKYVEDIVFKIPAEDLSRKKKPLFINLMDELAFTKSDTLLDNVRKSKAQLKMVCMLLPTLRTLSYEFSKNPCLSMEIMKSLFYEKVLEDNTEVSAVILQLVEKLGGIVKYLCSEEFTSLFKVHENLSGKTAFDSRGLLFTAFTSVYRFANNTLLQNPGLIDDLNNVPDEYFTDEKLDPKFVFEAPTVEKANKPHVTKKVAAAKAEHDLIPDKTKAISLKLLNLLKAEKREKQMSNMPLIKATHLPVEFGKTNIYDVNHVDLLIMRKSVNGIKSSQQILSFLNEYFLSKMEKSSVNRYLEKLEKLGLITDSFPRKLTPMGEEFLSHPNERNPFTMSEIKHIALSHELQKEREKDIYNAYYKRMIDPKRGNLVQKLQKSIQTLLSKKLALPVQVHTLGSFKTGLMTKHSDVDLVVTSKKPLIKKYNFILKLIREEYKKIIPIRYARAPVIKFSTSEGLSCDLTFDSMIAERNSCLIKTYLDIDERVKVFVSTIKNWASLRMIDKSYFNFPSSYTWCIMALFYVQQLSPPLLPNLQAKNTENSHRLRDSSGETVNCWFETRTELYKIEAKLNKSSVHDLLVGFFRYYGSKENDSFDWNQHIVDISYNYPIQKKTIKHAIQSRLMVIDPFLKNRNLTSVLSSASRKLVQYEMERAYRILTNHNATIDSLMDPSVR</sequence>
<dbReference type="EC" id="2.7.7.19" evidence="4"/>
<dbReference type="SUPFAM" id="SSF81301">
    <property type="entry name" value="Nucleotidyltransferase"/>
    <property type="match status" value="1"/>
</dbReference>
<dbReference type="InterPro" id="IPR054708">
    <property type="entry name" value="MTPAP-like_central"/>
</dbReference>
<dbReference type="EMBL" id="KE503208">
    <property type="protein sequence ID" value="EPX70529.1"/>
    <property type="molecule type" value="Genomic_DNA"/>
</dbReference>
<dbReference type="VEuPathDB" id="FungiDB:SOCG_04677"/>